<sequence length="139" mass="15995">MKYMQAIIIYSSNNIMILTKNELVRNQQLRQRDLNEGHSLIYSISDAGSLFNLSEEDFFDYLMRLGIISVGFKQNQESIEKGWFLDDSLEPYAGNVNKPDTYLSPAALKSIFSILIDNNLIYYAELVSKPFSPRRIDQA</sequence>
<gene>
    <name evidence="1" type="ORF">ACFSKP_10310</name>
</gene>
<organism evidence="1 2">
    <name type="scientific">Pontibacter ruber</name>
    <dbReference type="NCBI Taxonomy" id="1343895"/>
    <lineage>
        <taxon>Bacteria</taxon>
        <taxon>Pseudomonadati</taxon>
        <taxon>Bacteroidota</taxon>
        <taxon>Cytophagia</taxon>
        <taxon>Cytophagales</taxon>
        <taxon>Hymenobacteraceae</taxon>
        <taxon>Pontibacter</taxon>
    </lineage>
</organism>
<dbReference type="RefSeq" id="WP_250428427.1">
    <property type="nucleotide sequence ID" value="NZ_JALPRR010000001.1"/>
</dbReference>
<reference evidence="2" key="1">
    <citation type="journal article" date="2019" name="Int. J. Syst. Evol. Microbiol.">
        <title>The Global Catalogue of Microorganisms (GCM) 10K type strain sequencing project: providing services to taxonomists for standard genome sequencing and annotation.</title>
        <authorList>
            <consortium name="The Broad Institute Genomics Platform"/>
            <consortium name="The Broad Institute Genome Sequencing Center for Infectious Disease"/>
            <person name="Wu L."/>
            <person name="Ma J."/>
        </authorList>
    </citation>
    <scope>NUCLEOTIDE SEQUENCE [LARGE SCALE GENOMIC DNA]</scope>
    <source>
        <strain evidence="2">CGMCC 4.1782</strain>
    </source>
</reference>
<comment type="caution">
    <text evidence="1">The sequence shown here is derived from an EMBL/GenBank/DDBJ whole genome shotgun (WGS) entry which is preliminary data.</text>
</comment>
<proteinExistence type="predicted"/>
<dbReference type="EMBL" id="JBHUIM010000001">
    <property type="protein sequence ID" value="MFD2246647.1"/>
    <property type="molecule type" value="Genomic_DNA"/>
</dbReference>
<name>A0ABW5CWB4_9BACT</name>
<keyword evidence="2" id="KW-1185">Reference proteome</keyword>
<protein>
    <submittedName>
        <fullName evidence="1">Uncharacterized protein</fullName>
    </submittedName>
</protein>
<evidence type="ECO:0000313" key="2">
    <source>
        <dbReference type="Proteomes" id="UP001597374"/>
    </source>
</evidence>
<evidence type="ECO:0000313" key="1">
    <source>
        <dbReference type="EMBL" id="MFD2246647.1"/>
    </source>
</evidence>
<accession>A0ABW5CWB4</accession>
<dbReference type="Proteomes" id="UP001597374">
    <property type="component" value="Unassembled WGS sequence"/>
</dbReference>